<protein>
    <submittedName>
        <fullName evidence="1">Uncharacterized protein</fullName>
    </submittedName>
</protein>
<name>A0AAN8AJB7_ELEMC</name>
<comment type="caution">
    <text evidence="1">The sequence shown here is derived from an EMBL/GenBank/DDBJ whole genome shotgun (WGS) entry which is preliminary data.</text>
</comment>
<proteinExistence type="predicted"/>
<evidence type="ECO:0000313" key="2">
    <source>
        <dbReference type="Proteomes" id="UP001346869"/>
    </source>
</evidence>
<keyword evidence="2" id="KW-1185">Reference proteome</keyword>
<reference evidence="1 2" key="2">
    <citation type="journal article" date="2023" name="Mol. Biol. Evol.">
        <title>Genomics of Secondarily Temperate Adaptation in the Only Non-Antarctic Icefish.</title>
        <authorList>
            <person name="Rivera-Colon A.G."/>
            <person name="Rayamajhi N."/>
            <person name="Minhas B.F."/>
            <person name="Madrigal G."/>
            <person name="Bilyk K.T."/>
            <person name="Yoon V."/>
            <person name="Hune M."/>
            <person name="Gregory S."/>
            <person name="Cheng C.H.C."/>
            <person name="Catchen J.M."/>
        </authorList>
    </citation>
    <scope>NUCLEOTIDE SEQUENCE [LARGE SCALE GENOMIC DNA]</scope>
    <source>
        <strain evidence="1">JMC-PN-2008</strain>
    </source>
</reference>
<gene>
    <name evidence="1" type="ORF">PBY51_017523</name>
</gene>
<evidence type="ECO:0000313" key="1">
    <source>
        <dbReference type="EMBL" id="KAK5862093.1"/>
    </source>
</evidence>
<dbReference type="Proteomes" id="UP001346869">
    <property type="component" value="Unassembled WGS sequence"/>
</dbReference>
<accession>A0AAN8AJB7</accession>
<dbReference type="AlphaFoldDB" id="A0AAN8AJB7"/>
<organism evidence="1 2">
    <name type="scientific">Eleginops maclovinus</name>
    <name type="common">Patagonian blennie</name>
    <name type="synonym">Eleginus maclovinus</name>
    <dbReference type="NCBI Taxonomy" id="56733"/>
    <lineage>
        <taxon>Eukaryota</taxon>
        <taxon>Metazoa</taxon>
        <taxon>Chordata</taxon>
        <taxon>Craniata</taxon>
        <taxon>Vertebrata</taxon>
        <taxon>Euteleostomi</taxon>
        <taxon>Actinopterygii</taxon>
        <taxon>Neopterygii</taxon>
        <taxon>Teleostei</taxon>
        <taxon>Neoteleostei</taxon>
        <taxon>Acanthomorphata</taxon>
        <taxon>Eupercaria</taxon>
        <taxon>Perciformes</taxon>
        <taxon>Notothenioidei</taxon>
        <taxon>Eleginopidae</taxon>
        <taxon>Eleginops</taxon>
    </lineage>
</organism>
<reference evidence="1 2" key="1">
    <citation type="journal article" date="2023" name="Genes (Basel)">
        <title>Chromosome-Level Genome Assembly and Circadian Gene Repertoire of the Patagonia Blennie Eleginops maclovinus-The Closest Ancestral Proxy of Antarctic Cryonotothenioids.</title>
        <authorList>
            <person name="Cheng C.C."/>
            <person name="Rivera-Colon A.G."/>
            <person name="Minhas B.F."/>
            <person name="Wilson L."/>
            <person name="Rayamajhi N."/>
            <person name="Vargas-Chacoff L."/>
            <person name="Catchen J.M."/>
        </authorList>
    </citation>
    <scope>NUCLEOTIDE SEQUENCE [LARGE SCALE GENOMIC DNA]</scope>
    <source>
        <strain evidence="1">JMC-PN-2008</strain>
    </source>
</reference>
<sequence>MLAFAKPGLIRRNPPVQVGEGTCQVQRRQPVLIRYQIREVSGSRRTGATLLFLTHPKPLPTNASPKTPPPPPILLTLLTAPPSYLPQLPLTPKPSAPSTLPSQSRGWQLEALMIFCQQ</sequence>
<dbReference type="EMBL" id="JAUZQC010000012">
    <property type="protein sequence ID" value="KAK5862093.1"/>
    <property type="molecule type" value="Genomic_DNA"/>
</dbReference>